<name>A0A0E9W553_ANGAN</name>
<evidence type="ECO:0000313" key="1">
    <source>
        <dbReference type="EMBL" id="JAH85482.1"/>
    </source>
</evidence>
<organism evidence="1">
    <name type="scientific">Anguilla anguilla</name>
    <name type="common">European freshwater eel</name>
    <name type="synonym">Muraena anguilla</name>
    <dbReference type="NCBI Taxonomy" id="7936"/>
    <lineage>
        <taxon>Eukaryota</taxon>
        <taxon>Metazoa</taxon>
        <taxon>Chordata</taxon>
        <taxon>Craniata</taxon>
        <taxon>Vertebrata</taxon>
        <taxon>Euteleostomi</taxon>
        <taxon>Actinopterygii</taxon>
        <taxon>Neopterygii</taxon>
        <taxon>Teleostei</taxon>
        <taxon>Anguilliformes</taxon>
        <taxon>Anguillidae</taxon>
        <taxon>Anguilla</taxon>
    </lineage>
</organism>
<protein>
    <submittedName>
        <fullName evidence="1">Uncharacterized protein</fullName>
    </submittedName>
</protein>
<proteinExistence type="predicted"/>
<dbReference type="AlphaFoldDB" id="A0A0E9W553"/>
<reference evidence="1" key="1">
    <citation type="submission" date="2014-11" db="EMBL/GenBank/DDBJ databases">
        <authorList>
            <person name="Amaro Gonzalez C."/>
        </authorList>
    </citation>
    <scope>NUCLEOTIDE SEQUENCE</scope>
</reference>
<dbReference type="EMBL" id="GBXM01023095">
    <property type="protein sequence ID" value="JAH85482.1"/>
    <property type="molecule type" value="Transcribed_RNA"/>
</dbReference>
<reference evidence="1" key="2">
    <citation type="journal article" date="2015" name="Fish Shellfish Immunol.">
        <title>Early steps in the European eel (Anguilla anguilla)-Vibrio vulnificus interaction in the gills: Role of the RtxA13 toxin.</title>
        <authorList>
            <person name="Callol A."/>
            <person name="Pajuelo D."/>
            <person name="Ebbesson L."/>
            <person name="Teles M."/>
            <person name="MacKenzie S."/>
            <person name="Amaro C."/>
        </authorList>
    </citation>
    <scope>NUCLEOTIDE SEQUENCE</scope>
</reference>
<sequence length="53" mass="6292">MHLHQFRFKSLPSLLQAHPSQFSGSPLPAGRPFSRKHHTFKWRIGKQCIFYEQ</sequence>
<accession>A0A0E9W553</accession>